<reference evidence="2 3" key="1">
    <citation type="journal article" date="2016" name="Genome Biol. Evol.">
        <title>Gene Family Evolution Reflects Adaptation to Soil Environmental Stressors in the Genome of the Collembolan Orchesella cincta.</title>
        <authorList>
            <person name="Faddeeva-Vakhrusheva A."/>
            <person name="Derks M.F."/>
            <person name="Anvar S.Y."/>
            <person name="Agamennone V."/>
            <person name="Suring W."/>
            <person name="Smit S."/>
            <person name="van Straalen N.M."/>
            <person name="Roelofs D."/>
        </authorList>
    </citation>
    <scope>NUCLEOTIDE SEQUENCE [LARGE SCALE GENOMIC DNA]</scope>
    <source>
        <tissue evidence="2">Mixed pool</tissue>
    </source>
</reference>
<gene>
    <name evidence="2" type="ORF">Ocin01_01362</name>
</gene>
<keyword evidence="3" id="KW-1185">Reference proteome</keyword>
<feature type="compositionally biased region" description="Gly residues" evidence="1">
    <location>
        <begin position="65"/>
        <end position="77"/>
    </location>
</feature>
<protein>
    <submittedName>
        <fullName evidence="2">Uncharacterized protein</fullName>
    </submittedName>
</protein>
<comment type="caution">
    <text evidence="2">The sequence shown here is derived from an EMBL/GenBank/DDBJ whole genome shotgun (WGS) entry which is preliminary data.</text>
</comment>
<dbReference type="Proteomes" id="UP000094527">
    <property type="component" value="Unassembled WGS sequence"/>
</dbReference>
<proteinExistence type="predicted"/>
<dbReference type="AlphaFoldDB" id="A0A1D2NJB7"/>
<evidence type="ECO:0000256" key="1">
    <source>
        <dbReference type="SAM" id="MobiDB-lite"/>
    </source>
</evidence>
<name>A0A1D2NJB7_ORCCI</name>
<organism evidence="2 3">
    <name type="scientific">Orchesella cincta</name>
    <name type="common">Springtail</name>
    <name type="synonym">Podura cincta</name>
    <dbReference type="NCBI Taxonomy" id="48709"/>
    <lineage>
        <taxon>Eukaryota</taxon>
        <taxon>Metazoa</taxon>
        <taxon>Ecdysozoa</taxon>
        <taxon>Arthropoda</taxon>
        <taxon>Hexapoda</taxon>
        <taxon>Collembola</taxon>
        <taxon>Entomobryomorpha</taxon>
        <taxon>Entomobryoidea</taxon>
        <taxon>Orchesellidae</taxon>
        <taxon>Orchesellinae</taxon>
        <taxon>Orchesella</taxon>
    </lineage>
</organism>
<feature type="region of interest" description="Disordered" evidence="1">
    <location>
        <begin position="46"/>
        <end position="77"/>
    </location>
</feature>
<accession>A0A1D2NJB7</accession>
<sequence>MEVEVEEVAAAMAVAAVEVEVGRWLGWKKPKIHHIHYAQPHFPDGKPLHVVKHPQKHIHHQEKGWGWGGGGGGGFGR</sequence>
<evidence type="ECO:0000313" key="2">
    <source>
        <dbReference type="EMBL" id="ODN05341.1"/>
    </source>
</evidence>
<dbReference type="EMBL" id="LJIJ01000025">
    <property type="protein sequence ID" value="ODN05341.1"/>
    <property type="molecule type" value="Genomic_DNA"/>
</dbReference>
<evidence type="ECO:0000313" key="3">
    <source>
        <dbReference type="Proteomes" id="UP000094527"/>
    </source>
</evidence>
<feature type="compositionally biased region" description="Basic residues" evidence="1">
    <location>
        <begin position="49"/>
        <end position="60"/>
    </location>
</feature>